<dbReference type="InterPro" id="IPR047207">
    <property type="entry name" value="SPASM_anSME"/>
</dbReference>
<dbReference type="RefSeq" id="WP_055028042.1">
    <property type="nucleotide sequence ID" value="NZ_CP035689.1"/>
</dbReference>
<dbReference type="InterPro" id="IPR013785">
    <property type="entry name" value="Aldolase_TIM"/>
</dbReference>
<proteinExistence type="inferred from homology"/>
<dbReference type="Pfam" id="PF13186">
    <property type="entry name" value="SPASM"/>
    <property type="match status" value="1"/>
</dbReference>
<sequence length="399" mass="45447">MSEQRIFIRKPTAKRPFHLLAKPIGPLCNLDCAYCFYLDKTQYYPRQNRFDMDDALLEAHVRNYIESQPAGCREVTFGWQGGEPTLRGIDFYRKAVALQRKYARPGMHIANTVQTNGVLINDEWAQFLADHQFLVGISLDGDEELHDHFRKTRSGQGTYQSVVKGLRCLQRYRVEYNVLTVVQAHNGDHGTRVYQHLVSLGAQFIQFIPVVESIAGEGISSRSVSAQQFGQFMIDVFEEWRQHHIGQVFVSHFDNALGMSLGLPSSICVHAQRCGDNLAVEHNGDVYSCDHFVFPEFKLGNLREHDYPDLIETPIQQSFSERKPIGSQLHCQGCPQWDLCHGACPAQRLNDRGELSLTAPHHLCAGYKQFFTHLRPYLRAMGKCLRAGKTAQQYQDFLG</sequence>
<dbReference type="InterPro" id="IPR023867">
    <property type="entry name" value="Sulphatase_maturase_rSAM"/>
</dbReference>
<dbReference type="SFLD" id="SFLDG01384">
    <property type="entry name" value="thioether_bond_formation_requi"/>
    <property type="match status" value="1"/>
</dbReference>
<dbReference type="PANTHER" id="PTHR43273">
    <property type="entry name" value="ANAEROBIC SULFATASE-MATURATING ENZYME HOMOLOG ASLB-RELATED"/>
    <property type="match status" value="1"/>
</dbReference>
<dbReference type="SFLD" id="SFLDF00285">
    <property type="entry name" value="anaerobic_Ser-type_sulfatase-m"/>
    <property type="match status" value="1"/>
</dbReference>
<keyword evidence="3" id="KW-0949">S-adenosyl-L-methionine</keyword>
<dbReference type="AlphaFoldDB" id="A0A0Q0KHR9"/>
<dbReference type="InterPro" id="IPR034491">
    <property type="entry name" value="Anaerob_Ser_sulfatase-maturase"/>
</dbReference>
<dbReference type="InterPro" id="IPR007197">
    <property type="entry name" value="rSAM"/>
</dbReference>
<evidence type="ECO:0000256" key="2">
    <source>
        <dbReference type="ARBA" id="ARBA00022485"/>
    </source>
</evidence>
<comment type="caution">
    <text evidence="9">The sequence shown here is derived from an EMBL/GenBank/DDBJ whole genome shotgun (WGS) entry which is preliminary data.</text>
</comment>
<evidence type="ECO:0000256" key="7">
    <source>
        <dbReference type="ARBA" id="ARBA00023601"/>
    </source>
</evidence>
<dbReference type="Proteomes" id="UP000053724">
    <property type="component" value="Unassembled WGS sequence"/>
</dbReference>
<gene>
    <name evidence="9" type="ORF">AAY55_12250</name>
</gene>
<dbReference type="CDD" id="cd21120">
    <property type="entry name" value="SPASM_anSME"/>
    <property type="match status" value="1"/>
</dbReference>
<protein>
    <submittedName>
        <fullName evidence="9">Arylsulfatase</fullName>
    </submittedName>
</protein>
<evidence type="ECO:0000256" key="5">
    <source>
        <dbReference type="ARBA" id="ARBA00023004"/>
    </source>
</evidence>
<dbReference type="Gene3D" id="3.20.20.70">
    <property type="entry name" value="Aldolase class I"/>
    <property type="match status" value="1"/>
</dbReference>
<organism evidence="9 10">
    <name type="scientific">Vibrio metoecus</name>
    <dbReference type="NCBI Taxonomy" id="1481663"/>
    <lineage>
        <taxon>Bacteria</taxon>
        <taxon>Pseudomonadati</taxon>
        <taxon>Pseudomonadota</taxon>
        <taxon>Gammaproteobacteria</taxon>
        <taxon>Vibrionales</taxon>
        <taxon>Vibrionaceae</taxon>
        <taxon>Vibrio</taxon>
    </lineage>
</organism>
<keyword evidence="6" id="KW-0411">Iron-sulfur</keyword>
<name>A0A0Q0KHR9_VIBMT</name>
<evidence type="ECO:0000256" key="1">
    <source>
        <dbReference type="ARBA" id="ARBA00001966"/>
    </source>
</evidence>
<reference evidence="9 10" key="1">
    <citation type="journal article" date="2015" name="Genome Biol. Evol.">
        <title>The Dynamics of Genetic Interactions between Vibrio metoecus and Vibrio cholerae, Two Close Relatives Co-Occurring in the Environment.</title>
        <authorList>
            <person name="Orata F.D."/>
            <person name="Kirchberger P.C."/>
            <person name="Meheust R."/>
            <person name="Barlow E.J."/>
            <person name="Tarr C.L."/>
            <person name="Boucher Y."/>
        </authorList>
    </citation>
    <scope>NUCLEOTIDE SEQUENCE [LARGE SCALE GENOMIC DNA]</scope>
    <source>
        <strain evidence="9 10">08-2459</strain>
    </source>
</reference>
<dbReference type="Pfam" id="PF04055">
    <property type="entry name" value="Radical_SAM"/>
    <property type="match status" value="1"/>
</dbReference>
<dbReference type="PANTHER" id="PTHR43273:SF3">
    <property type="entry name" value="ANAEROBIC SULFATASE-MATURATING ENZYME HOMOLOG ASLB-RELATED"/>
    <property type="match status" value="1"/>
</dbReference>
<dbReference type="NCBIfam" id="TIGR04085">
    <property type="entry name" value="rSAM_more_4Fe4S"/>
    <property type="match status" value="1"/>
</dbReference>
<dbReference type="SFLD" id="SFLDG01386">
    <property type="entry name" value="main_SPASM_domain-containing"/>
    <property type="match status" value="1"/>
</dbReference>
<dbReference type="GO" id="GO:0016491">
    <property type="term" value="F:oxidoreductase activity"/>
    <property type="evidence" value="ECO:0007669"/>
    <property type="project" value="InterPro"/>
</dbReference>
<dbReference type="InterPro" id="IPR023885">
    <property type="entry name" value="4Fe4S-binding_SPASM_dom"/>
</dbReference>
<evidence type="ECO:0000313" key="9">
    <source>
        <dbReference type="EMBL" id="KQA23175.1"/>
    </source>
</evidence>
<keyword evidence="5" id="KW-0408">Iron</keyword>
<dbReference type="NCBIfam" id="TIGR03942">
    <property type="entry name" value="sulfatase_rSAM"/>
    <property type="match status" value="1"/>
</dbReference>
<dbReference type="GO" id="GO:0046872">
    <property type="term" value="F:metal ion binding"/>
    <property type="evidence" value="ECO:0007669"/>
    <property type="project" value="UniProtKB-KW"/>
</dbReference>
<evidence type="ECO:0000256" key="4">
    <source>
        <dbReference type="ARBA" id="ARBA00022723"/>
    </source>
</evidence>
<comment type="similarity">
    <text evidence="7">Belongs to the radical SAM superfamily. Anaerobic sulfatase-maturating enzyme family.</text>
</comment>
<comment type="cofactor">
    <cofactor evidence="1">
        <name>[4Fe-4S] cluster</name>
        <dbReference type="ChEBI" id="CHEBI:49883"/>
    </cofactor>
</comment>
<dbReference type="PATRIC" id="fig|1481663.8.peg.1499"/>
<evidence type="ECO:0000256" key="3">
    <source>
        <dbReference type="ARBA" id="ARBA00022691"/>
    </source>
</evidence>
<dbReference type="GO" id="GO:0051539">
    <property type="term" value="F:4 iron, 4 sulfur cluster binding"/>
    <property type="evidence" value="ECO:0007669"/>
    <property type="project" value="UniProtKB-KW"/>
</dbReference>
<evidence type="ECO:0000313" key="10">
    <source>
        <dbReference type="Proteomes" id="UP000053724"/>
    </source>
</evidence>
<dbReference type="SFLD" id="SFLDG01072">
    <property type="entry name" value="dehydrogenase_like"/>
    <property type="match status" value="1"/>
</dbReference>
<dbReference type="PROSITE" id="PS51918">
    <property type="entry name" value="RADICAL_SAM"/>
    <property type="match status" value="1"/>
</dbReference>
<dbReference type="InterPro" id="IPR058240">
    <property type="entry name" value="rSAM_sf"/>
</dbReference>
<accession>A0A0Q0KHR9</accession>
<dbReference type="SFLD" id="SFLDS00029">
    <property type="entry name" value="Radical_SAM"/>
    <property type="match status" value="1"/>
</dbReference>
<evidence type="ECO:0000256" key="6">
    <source>
        <dbReference type="ARBA" id="ARBA00023014"/>
    </source>
</evidence>
<dbReference type="CDD" id="cd01335">
    <property type="entry name" value="Radical_SAM"/>
    <property type="match status" value="1"/>
</dbReference>
<keyword evidence="4" id="KW-0479">Metal-binding</keyword>
<evidence type="ECO:0000259" key="8">
    <source>
        <dbReference type="PROSITE" id="PS51918"/>
    </source>
</evidence>
<dbReference type="SUPFAM" id="SSF102114">
    <property type="entry name" value="Radical SAM enzymes"/>
    <property type="match status" value="1"/>
</dbReference>
<keyword evidence="2" id="KW-0004">4Fe-4S</keyword>
<dbReference type="SFLD" id="SFLDG01067">
    <property type="entry name" value="SPASM/twitch_domain_containing"/>
    <property type="match status" value="1"/>
</dbReference>
<dbReference type="EMBL" id="LCUF01000015">
    <property type="protein sequence ID" value="KQA23175.1"/>
    <property type="molecule type" value="Genomic_DNA"/>
</dbReference>
<feature type="domain" description="Radical SAM core" evidence="8">
    <location>
        <begin position="11"/>
        <end position="242"/>
    </location>
</feature>